<gene>
    <name evidence="2" type="ORF">ACFOKF_04505</name>
</gene>
<evidence type="ECO:0000256" key="1">
    <source>
        <dbReference type="SAM" id="SignalP"/>
    </source>
</evidence>
<reference evidence="3" key="1">
    <citation type="journal article" date="2019" name="Int. J. Syst. Evol. Microbiol.">
        <title>The Global Catalogue of Microorganisms (GCM) 10K type strain sequencing project: providing services to taxonomists for standard genome sequencing and annotation.</title>
        <authorList>
            <consortium name="The Broad Institute Genomics Platform"/>
            <consortium name="The Broad Institute Genome Sequencing Center for Infectious Disease"/>
            <person name="Wu L."/>
            <person name="Ma J."/>
        </authorList>
    </citation>
    <scope>NUCLEOTIDE SEQUENCE [LARGE SCALE GENOMIC DNA]</scope>
    <source>
        <strain evidence="3">CCM 7491</strain>
    </source>
</reference>
<proteinExistence type="predicted"/>
<comment type="caution">
    <text evidence="2">The sequence shown here is derived from an EMBL/GenBank/DDBJ whole genome shotgun (WGS) entry which is preliminary data.</text>
</comment>
<evidence type="ECO:0008006" key="4">
    <source>
        <dbReference type="Google" id="ProtNLM"/>
    </source>
</evidence>
<feature type="signal peptide" evidence="1">
    <location>
        <begin position="1"/>
        <end position="17"/>
    </location>
</feature>
<protein>
    <recommendedName>
        <fullName evidence="4">DUF4185 domain-containing protein</fullName>
    </recommendedName>
</protein>
<sequence length="367" mass="40805">MASLILASLLMAAASPGATLDLRPQPDQQKPIFDWSKQRCPNDNIIPDAPARAFRRADGQISLIATHFVNWTLTGPRWSSLRTDCRPVFGPADTGANQHAWIEATYTMDGRTVTALLSRELSIDTDPRNCKPGKGVSCWLSDIVTAQSGDMGRHYRMGKVAATLGDRMPAASPSRYGAFTTSNIARGQSGYYMVVFLDGPGSPKGNCLLRSDNPMNPALWRAWDGQQFTLDLSSPAQARRCHALPHLDAPVRSINWLPRQKRWVAMMAAQRMIDGKATQGFFYAQSADLRNWGLARLLLPAPVFRLEPGRDYMLSYPVLIDPDSRSRNFETLDHDQALLLFVRRRFEGANGTMDRDLLSMPVQIGSR</sequence>
<dbReference type="RefSeq" id="WP_380793519.1">
    <property type="nucleotide sequence ID" value="NZ_JBHRVU010000004.1"/>
</dbReference>
<evidence type="ECO:0000313" key="2">
    <source>
        <dbReference type="EMBL" id="MFC3440469.1"/>
    </source>
</evidence>
<organism evidence="2 3">
    <name type="scientific">Sphingobium rhizovicinum</name>
    <dbReference type="NCBI Taxonomy" id="432308"/>
    <lineage>
        <taxon>Bacteria</taxon>
        <taxon>Pseudomonadati</taxon>
        <taxon>Pseudomonadota</taxon>
        <taxon>Alphaproteobacteria</taxon>
        <taxon>Sphingomonadales</taxon>
        <taxon>Sphingomonadaceae</taxon>
        <taxon>Sphingobium</taxon>
    </lineage>
</organism>
<keyword evidence="1" id="KW-0732">Signal</keyword>
<dbReference type="EMBL" id="JBHRVU010000004">
    <property type="protein sequence ID" value="MFC3440469.1"/>
    <property type="molecule type" value="Genomic_DNA"/>
</dbReference>
<evidence type="ECO:0000313" key="3">
    <source>
        <dbReference type="Proteomes" id="UP001595681"/>
    </source>
</evidence>
<name>A0ABV7NDD6_9SPHN</name>
<keyword evidence="3" id="KW-1185">Reference proteome</keyword>
<feature type="chain" id="PRO_5045140954" description="DUF4185 domain-containing protein" evidence="1">
    <location>
        <begin position="18"/>
        <end position="367"/>
    </location>
</feature>
<accession>A0ABV7NDD6</accession>
<dbReference type="Proteomes" id="UP001595681">
    <property type="component" value="Unassembled WGS sequence"/>
</dbReference>